<comment type="caution">
    <text evidence="2">The sequence shown here is derived from an EMBL/GenBank/DDBJ whole genome shotgun (WGS) entry which is preliminary data.</text>
</comment>
<sequence>MKWKEKVDETAEKIYDLVKSGKYDVEVGLPKNAKKAVQIKSKRPTNHTKKWLAKNR</sequence>
<dbReference type="RefSeq" id="WP_086270628.1">
    <property type="nucleotide sequence ID" value="NZ_BJUG01000001.1"/>
</dbReference>
<evidence type="ECO:0000313" key="3">
    <source>
        <dbReference type="Proteomes" id="UP000321361"/>
    </source>
</evidence>
<protein>
    <submittedName>
        <fullName evidence="2">Uncharacterized protein</fullName>
    </submittedName>
</protein>
<dbReference type="AlphaFoldDB" id="A0A249SH51"/>
<evidence type="ECO:0000313" key="2">
    <source>
        <dbReference type="EMBL" id="GEK35788.1"/>
    </source>
</evidence>
<feature type="compositionally biased region" description="Basic residues" evidence="1">
    <location>
        <begin position="40"/>
        <end position="56"/>
    </location>
</feature>
<proteinExistence type="predicted"/>
<dbReference type="GeneID" id="77488469"/>
<name>A0A249SH51_ENTTH</name>
<dbReference type="Proteomes" id="UP000321361">
    <property type="component" value="Unassembled WGS sequence"/>
</dbReference>
<dbReference type="KEGG" id="eth:CK496_03025"/>
<gene>
    <name evidence="2" type="ORF">ETH01_00750</name>
</gene>
<evidence type="ECO:0000256" key="1">
    <source>
        <dbReference type="SAM" id="MobiDB-lite"/>
    </source>
</evidence>
<accession>A0A249SH51</accession>
<reference evidence="2 3" key="1">
    <citation type="submission" date="2019-07" db="EMBL/GenBank/DDBJ databases">
        <title>Whole genome shotgun sequence of Enterococcus thailandicus NBRC 101867.</title>
        <authorList>
            <person name="Hosoyama A."/>
            <person name="Uohara A."/>
            <person name="Ohji S."/>
            <person name="Ichikawa N."/>
        </authorList>
    </citation>
    <scope>NUCLEOTIDE SEQUENCE [LARGE SCALE GENOMIC DNA]</scope>
    <source>
        <strain evidence="2 3">NBRC 101867</strain>
    </source>
</reference>
<organism evidence="2 3">
    <name type="scientific">Enterococcus thailandicus</name>
    <dbReference type="NCBI Taxonomy" id="417368"/>
    <lineage>
        <taxon>Bacteria</taxon>
        <taxon>Bacillati</taxon>
        <taxon>Bacillota</taxon>
        <taxon>Bacilli</taxon>
        <taxon>Lactobacillales</taxon>
        <taxon>Enterococcaceae</taxon>
        <taxon>Enterococcus</taxon>
    </lineage>
</organism>
<dbReference type="EMBL" id="BJUG01000001">
    <property type="protein sequence ID" value="GEK35788.1"/>
    <property type="molecule type" value="Genomic_DNA"/>
</dbReference>
<feature type="region of interest" description="Disordered" evidence="1">
    <location>
        <begin position="36"/>
        <end position="56"/>
    </location>
</feature>